<evidence type="ECO:0000313" key="2">
    <source>
        <dbReference type="Proteomes" id="UP001227543"/>
    </source>
</evidence>
<protein>
    <submittedName>
        <fullName evidence="1">Uncharacterized protein</fullName>
    </submittedName>
</protein>
<organism evidence="1 2">
    <name type="scientific">Colletotrichum tamarilloi</name>
    <dbReference type="NCBI Taxonomy" id="1209934"/>
    <lineage>
        <taxon>Eukaryota</taxon>
        <taxon>Fungi</taxon>
        <taxon>Dikarya</taxon>
        <taxon>Ascomycota</taxon>
        <taxon>Pezizomycotina</taxon>
        <taxon>Sordariomycetes</taxon>
        <taxon>Hypocreomycetidae</taxon>
        <taxon>Glomerellales</taxon>
        <taxon>Glomerellaceae</taxon>
        <taxon>Colletotrichum</taxon>
        <taxon>Colletotrichum acutatum species complex</taxon>
    </lineage>
</organism>
<dbReference type="RefSeq" id="XP_060384042.1">
    <property type="nucleotide sequence ID" value="XM_060521236.1"/>
</dbReference>
<dbReference type="EMBL" id="MLFU01000013">
    <property type="protein sequence ID" value="KAK1502393.1"/>
    <property type="molecule type" value="Genomic_DNA"/>
</dbReference>
<accession>A0ABQ9RFN1</accession>
<gene>
    <name evidence="1" type="ORF">CTAM01_05206</name>
</gene>
<keyword evidence="2" id="KW-1185">Reference proteome</keyword>
<comment type="caution">
    <text evidence="1">The sequence shown here is derived from an EMBL/GenBank/DDBJ whole genome shotgun (WGS) entry which is preliminary data.</text>
</comment>
<name>A0ABQ9RFN1_9PEZI</name>
<dbReference type="GeneID" id="85405474"/>
<dbReference type="Proteomes" id="UP001227543">
    <property type="component" value="Unassembled WGS sequence"/>
</dbReference>
<reference evidence="1 2" key="1">
    <citation type="submission" date="2016-10" db="EMBL/GenBank/DDBJ databases">
        <title>The genome sequence of Colletotrichum fioriniae PJ7.</title>
        <authorList>
            <person name="Baroncelli R."/>
        </authorList>
    </citation>
    <scope>NUCLEOTIDE SEQUENCE [LARGE SCALE GENOMIC DNA]</scope>
    <source>
        <strain evidence="1 2">Tom-12</strain>
    </source>
</reference>
<evidence type="ECO:0000313" key="1">
    <source>
        <dbReference type="EMBL" id="KAK1502393.1"/>
    </source>
</evidence>
<proteinExistence type="predicted"/>
<sequence>MVVETTLYQNGESRVEERPRCFNLKCQLWLEAEVSRYVVPDPRHGTGAPDSTIAVLCVPATPARDVLLSNLEFLRNQGGKANGGGPGLIVSPAARRAIMLRRDRHDGTSQRKS</sequence>